<protein>
    <recommendedName>
        <fullName evidence="4">YbbR-like protein</fullName>
    </recommendedName>
</protein>
<dbReference type="InterPro" id="IPR053154">
    <property type="entry name" value="c-di-AMP_regulator"/>
</dbReference>
<keyword evidence="1" id="KW-0472">Membrane</keyword>
<accession>A0A0L6U3D6</accession>
<name>A0A0L6U3D6_9FIRM</name>
<dbReference type="Gene3D" id="2.170.120.30">
    <property type="match status" value="2"/>
</dbReference>
<reference evidence="3" key="1">
    <citation type="submission" date="2015-07" db="EMBL/GenBank/DDBJ databases">
        <title>Draft genome sequence of Acetobacterium bakii DSM 8293, a potential psychrophilic chemical producer through syngas fermentation.</title>
        <authorList>
            <person name="Song Y."/>
            <person name="Hwang S."/>
            <person name="Cho B.-K."/>
        </authorList>
    </citation>
    <scope>NUCLEOTIDE SEQUENCE [LARGE SCALE GENOMIC DNA]</scope>
    <source>
        <strain evidence="3">DSM 8239</strain>
    </source>
</reference>
<dbReference type="PANTHER" id="PTHR37804">
    <property type="entry name" value="CDAA REGULATORY PROTEIN CDAR"/>
    <property type="match status" value="1"/>
</dbReference>
<organism evidence="2 3">
    <name type="scientific">Acetobacterium bakii</name>
    <dbReference type="NCBI Taxonomy" id="52689"/>
    <lineage>
        <taxon>Bacteria</taxon>
        <taxon>Bacillati</taxon>
        <taxon>Bacillota</taxon>
        <taxon>Clostridia</taxon>
        <taxon>Eubacteriales</taxon>
        <taxon>Eubacteriaceae</taxon>
        <taxon>Acetobacterium</taxon>
    </lineage>
</organism>
<gene>
    <name evidence="2" type="ORF">AKG39_03695</name>
</gene>
<evidence type="ECO:0000313" key="2">
    <source>
        <dbReference type="EMBL" id="KNZ42837.1"/>
    </source>
</evidence>
<proteinExistence type="predicted"/>
<dbReference type="PANTHER" id="PTHR37804:SF1">
    <property type="entry name" value="CDAA REGULATORY PROTEIN CDAR"/>
    <property type="match status" value="1"/>
</dbReference>
<dbReference type="Gene3D" id="2.170.120.40">
    <property type="entry name" value="YbbR-like domain"/>
    <property type="match status" value="2"/>
</dbReference>
<evidence type="ECO:0008006" key="4">
    <source>
        <dbReference type="Google" id="ProtNLM"/>
    </source>
</evidence>
<dbReference type="Pfam" id="PF07949">
    <property type="entry name" value="YbbR"/>
    <property type="match status" value="3"/>
</dbReference>
<evidence type="ECO:0000256" key="1">
    <source>
        <dbReference type="SAM" id="Phobius"/>
    </source>
</evidence>
<dbReference type="InterPro" id="IPR012505">
    <property type="entry name" value="YbbR"/>
</dbReference>
<dbReference type="STRING" id="52689.AKG39_03695"/>
<evidence type="ECO:0000313" key="3">
    <source>
        <dbReference type="Proteomes" id="UP000036873"/>
    </source>
</evidence>
<dbReference type="RefSeq" id="WP_050739011.1">
    <property type="nucleotide sequence ID" value="NZ_LGYO01000008.1"/>
</dbReference>
<dbReference type="EMBL" id="LGYO01000008">
    <property type="protein sequence ID" value="KNZ42837.1"/>
    <property type="molecule type" value="Genomic_DNA"/>
</dbReference>
<keyword evidence="3" id="KW-1185">Reference proteome</keyword>
<comment type="caution">
    <text evidence="2">The sequence shown here is derived from an EMBL/GenBank/DDBJ whole genome shotgun (WGS) entry which is preliminary data.</text>
</comment>
<keyword evidence="1" id="KW-1133">Transmembrane helix</keyword>
<feature type="transmembrane region" description="Helical" evidence="1">
    <location>
        <begin position="12"/>
        <end position="30"/>
    </location>
</feature>
<sequence>MEVKKKVPVHEKVIRVVIALGIALMLWFIVNGNSDMIISQDFNSIPITLTNVVGLTDKNLILAEDKNYYLNLRVKGTDKNLRKINTKEITAEANLDDIETKGTYDLEIAVKGLPNSVIIDSMNPTTLQIVVDNIIKEDLEVSIAVEGRPANDAVVISAKSLETVEVEGPEESIARIKETSGTANVNGMEADTTQQLQVMAYDASGNPINDLEFFPSVITAEIILGKTKPVSVIPTTSGSPGDGYVVSEVLVEPSTVLIGAKPELIDTIQSITMNPIDVSGQTKTFTRDVNLTPPPDCYFIDGNDKVKVTVNIENTVERSFTLDKINVKNLGAGLVVSKMKDSKVLLRLEGASSALNSLNPAQAEAFIDCANLGPGEYELPIQTNLSQALVKSITPAKTVVTIQ</sequence>
<dbReference type="Proteomes" id="UP000036873">
    <property type="component" value="Unassembled WGS sequence"/>
</dbReference>
<dbReference type="AlphaFoldDB" id="A0A0L6U3D6"/>
<keyword evidence="1" id="KW-0812">Transmembrane</keyword>
<dbReference type="OrthoDB" id="1762789at2"/>